<dbReference type="RefSeq" id="WP_179236818.1">
    <property type="nucleotide sequence ID" value="NZ_JACBNQ010000002.1"/>
</dbReference>
<evidence type="ECO:0000313" key="1">
    <source>
        <dbReference type="EMBL" id="NYB73122.1"/>
    </source>
</evidence>
<name>A0A974BHB3_SEDHY</name>
<dbReference type="EMBL" id="JACBNQ010000002">
    <property type="protein sequence ID" value="NYB73122.1"/>
    <property type="molecule type" value="Genomic_DNA"/>
</dbReference>
<organism evidence="1 2">
    <name type="scientific">Sedimentibacter hydroxybenzoicus DSM 7310</name>
    <dbReference type="NCBI Taxonomy" id="1123245"/>
    <lineage>
        <taxon>Bacteria</taxon>
        <taxon>Bacillati</taxon>
        <taxon>Bacillota</taxon>
        <taxon>Tissierellia</taxon>
        <taxon>Sedimentibacter</taxon>
    </lineage>
</organism>
<comment type="caution">
    <text evidence="1">The sequence shown here is derived from an EMBL/GenBank/DDBJ whole genome shotgun (WGS) entry which is preliminary data.</text>
</comment>
<dbReference type="Proteomes" id="UP000611629">
    <property type="component" value="Unassembled WGS sequence"/>
</dbReference>
<sequence length="148" mass="16932">MDHVVYLDAKEKELDKFKSGQKSMIIRGAAGRKLPHGRVHPGEVLWFVENSGDGLVRCCATVKKVFSSEKLTEEESQKLISDYQAMLCLTPNQIKRWGGKRYLVLIEVENLQEITPFAVDRSSYGNMDDWLPVDNIERIKNNLSDSCW</sequence>
<proteinExistence type="predicted"/>
<reference evidence="1" key="1">
    <citation type="submission" date="2020-07" db="EMBL/GenBank/DDBJ databases">
        <title>Genomic analysis of a strain of Sedimentibacter Hydroxybenzoicus DSM7310.</title>
        <authorList>
            <person name="Ma S."/>
        </authorList>
    </citation>
    <scope>NUCLEOTIDE SEQUENCE</scope>
    <source>
        <strain evidence="1">DSM 7310</strain>
    </source>
</reference>
<accession>A0A974BHB3</accession>
<evidence type="ECO:0008006" key="3">
    <source>
        <dbReference type="Google" id="ProtNLM"/>
    </source>
</evidence>
<protein>
    <recommendedName>
        <fullName evidence="3">ASCH domain-containing protein</fullName>
    </recommendedName>
</protein>
<keyword evidence="2" id="KW-1185">Reference proteome</keyword>
<evidence type="ECO:0000313" key="2">
    <source>
        <dbReference type="Proteomes" id="UP000611629"/>
    </source>
</evidence>
<gene>
    <name evidence="1" type="ORF">HZF24_03095</name>
</gene>
<dbReference type="AlphaFoldDB" id="A0A974BHB3"/>